<comment type="subunit">
    <text evidence="8">Component of the oligosaccharyltransferase (OST) complex.</text>
</comment>
<dbReference type="InterPro" id="IPR005013">
    <property type="entry name" value="DDOST_48_kDa_subunit"/>
</dbReference>
<evidence type="ECO:0000259" key="9">
    <source>
        <dbReference type="Pfam" id="PF03345"/>
    </source>
</evidence>
<reference evidence="11" key="1">
    <citation type="submission" date="2023-03" db="EMBL/GenBank/DDBJ databases">
        <title>Mating type loci evolution in Malassezia.</title>
        <authorList>
            <person name="Coelho M.A."/>
        </authorList>
    </citation>
    <scope>NUCLEOTIDE SEQUENCE</scope>
    <source>
        <strain evidence="11">CBS 11721</strain>
    </source>
</reference>
<evidence type="ECO:0000256" key="1">
    <source>
        <dbReference type="ARBA" id="ARBA00004479"/>
    </source>
</evidence>
<dbReference type="EMBL" id="CP119877">
    <property type="protein sequence ID" value="WFD33192.1"/>
    <property type="molecule type" value="Genomic_DNA"/>
</dbReference>
<evidence type="ECO:0000256" key="5">
    <source>
        <dbReference type="ARBA" id="ARBA00022824"/>
    </source>
</evidence>
<keyword evidence="12" id="KW-1185">Reference proteome</keyword>
<evidence type="ECO:0000256" key="2">
    <source>
        <dbReference type="ARBA" id="ARBA00004922"/>
    </source>
</evidence>
<dbReference type="InterPro" id="IPR055457">
    <property type="entry name" value="OST48_N"/>
</dbReference>
<dbReference type="Proteomes" id="UP001219933">
    <property type="component" value="Chromosome 1"/>
</dbReference>
<evidence type="ECO:0000256" key="7">
    <source>
        <dbReference type="ARBA" id="ARBA00023136"/>
    </source>
</evidence>
<organism evidence="11 12">
    <name type="scientific">Malassezia cuniculi</name>
    <dbReference type="NCBI Taxonomy" id="948313"/>
    <lineage>
        <taxon>Eukaryota</taxon>
        <taxon>Fungi</taxon>
        <taxon>Dikarya</taxon>
        <taxon>Basidiomycota</taxon>
        <taxon>Ustilaginomycotina</taxon>
        <taxon>Malasseziomycetes</taxon>
        <taxon>Malasseziales</taxon>
        <taxon>Malasseziaceae</taxon>
        <taxon>Malassezia</taxon>
    </lineage>
</organism>
<feature type="transmembrane region" description="Helical" evidence="8">
    <location>
        <begin position="448"/>
        <end position="470"/>
    </location>
</feature>
<feature type="signal peptide" evidence="8">
    <location>
        <begin position="1"/>
        <end position="20"/>
    </location>
</feature>
<keyword evidence="6 8" id="KW-1133">Transmembrane helix</keyword>
<comment type="pathway">
    <text evidence="2 8">Protein modification; protein glycosylation.</text>
</comment>
<protein>
    <recommendedName>
        <fullName evidence="8">Dolichyl-diphosphooligosaccharide--protein glycosyltransferase subunit WBP1</fullName>
        <shortName evidence="8">Oligosaccharyl transferase subunit WBP1</shortName>
    </recommendedName>
</protein>
<feature type="domain" description="OST48 N-terminal" evidence="9">
    <location>
        <begin position="28"/>
        <end position="282"/>
    </location>
</feature>
<comment type="subcellular location">
    <subcellularLocation>
        <location evidence="8">Endoplasmic reticulum membrane</location>
        <topology evidence="8">Single-pass type I membrane protein</topology>
    </subcellularLocation>
    <subcellularLocation>
        <location evidence="1">Membrane</location>
        <topology evidence="1">Single-pass type I membrane protein</topology>
    </subcellularLocation>
</comment>
<feature type="domain" description="OST48 middle" evidence="10">
    <location>
        <begin position="331"/>
        <end position="470"/>
    </location>
</feature>
<dbReference type="Pfam" id="PF23358">
    <property type="entry name" value="OST48_MD"/>
    <property type="match status" value="1"/>
</dbReference>
<dbReference type="PANTHER" id="PTHR10830:SF0">
    <property type="entry name" value="DOLICHYL-DIPHOSPHOOLIGOSACCHARIDE--PROTEIN GLYCOSYLTRANSFERASE 48 KDA SUBUNIT"/>
    <property type="match status" value="1"/>
</dbReference>
<evidence type="ECO:0000256" key="8">
    <source>
        <dbReference type="RuleBase" id="RU361142"/>
    </source>
</evidence>
<comment type="function">
    <text evidence="8">Subunit of the oligosaccharyl transferase (OST) complex that catalyzes the initial transfer of a defined glycan (Glc(3)Man(9)GlcNAc(2) in eukaryotes) from the lipid carrier dolichol-pyrophosphate to an asparagine residue within an Asn-X-Ser/Thr consensus motif in nascent polypeptide chains, the first step in protein N-glycosylation. N-glycosylation occurs cotranslationally and the complex associates with the Sec61 complex at the channel-forming translocon complex that mediates protein translocation across the endoplasmic reticulum (ER).</text>
</comment>
<evidence type="ECO:0000259" key="10">
    <source>
        <dbReference type="Pfam" id="PF23358"/>
    </source>
</evidence>
<evidence type="ECO:0000313" key="11">
    <source>
        <dbReference type="EMBL" id="WFD33192.1"/>
    </source>
</evidence>
<keyword evidence="4 8" id="KW-0812">Transmembrane</keyword>
<evidence type="ECO:0000256" key="6">
    <source>
        <dbReference type="ARBA" id="ARBA00022989"/>
    </source>
</evidence>
<evidence type="ECO:0000313" key="12">
    <source>
        <dbReference type="Proteomes" id="UP001219933"/>
    </source>
</evidence>
<dbReference type="GO" id="GO:0016740">
    <property type="term" value="F:transferase activity"/>
    <property type="evidence" value="ECO:0007669"/>
    <property type="project" value="UniProtKB-KW"/>
</dbReference>
<accession>A0AAF0J484</accession>
<keyword evidence="5 8" id="KW-0256">Endoplasmic reticulum</keyword>
<name>A0AAF0J484_9BASI</name>
<dbReference type="Pfam" id="PF03345">
    <property type="entry name" value="OST48_N"/>
    <property type="match status" value="1"/>
</dbReference>
<sequence>MWLRWLAVCVAALLCSHAFAGSATGNRVLVFAEEPSAYEGWVSSLSARGYSVGVQDASTELEHAIYENGERAFDHIALLAPAMKEFPAGLRPQQLVSFLQDGGNMLVALSSELSEAWRAFAREFDLEFAQRETLLVDHFGYDKSIDTGNHAAVQLGGASPYFARGGPLDVPVFREETRAAVNATPFVYRGVAHWLGPNPLAFSAIAPPLSAYETDVPQVSGAPGRWTAEGIDAIEPLYEARAPLVGADVYSSDATASLASALQLRDNSARATFIGSTEVFAGLYKGDVQCKVIDELVGWTFQERGVLRVERTAHERIAADEADVRPEYEEEPGAAHMYRIKDNVRFSIDLAAFEDEWKAAPRDLDLQVSVVMLDAYVTEPLVATTETVDGERPVTRYEATIQLPDRHGVFSFKVNWKRHGLTYVVTSDTAPVRPFNHDEYPRMLSSSWPYVAGAFSTMAAFVAFVALWLSMPSPSGAKSKSA</sequence>
<keyword evidence="7 8" id="KW-0472">Membrane</keyword>
<dbReference type="AlphaFoldDB" id="A0AAF0J484"/>
<keyword evidence="11" id="KW-0808">Transferase</keyword>
<dbReference type="PANTHER" id="PTHR10830">
    <property type="entry name" value="DOLICHYL-DIPHOSPHOOLIGOSACCHARIDE--PROTEIN GLYCOSYLTRANSFERASE 48 KDA SUBUNIT"/>
    <property type="match status" value="1"/>
</dbReference>
<gene>
    <name evidence="11" type="primary">WBP1</name>
    <name evidence="11" type="ORF">MCUN1_000005</name>
</gene>
<dbReference type="GO" id="GO:0018279">
    <property type="term" value="P:protein N-linked glycosylation via asparagine"/>
    <property type="evidence" value="ECO:0007669"/>
    <property type="project" value="UniProtKB-UniRule"/>
</dbReference>
<keyword evidence="8" id="KW-0732">Signal</keyword>
<evidence type="ECO:0000256" key="3">
    <source>
        <dbReference type="ARBA" id="ARBA00008743"/>
    </source>
</evidence>
<feature type="chain" id="PRO_5041784361" description="Dolichyl-diphosphooligosaccharide--protein glycosyltransferase subunit WBP1" evidence="8">
    <location>
        <begin position="21"/>
        <end position="482"/>
    </location>
</feature>
<proteinExistence type="inferred from homology"/>
<comment type="similarity">
    <text evidence="3 8">Belongs to the DDOST 48 kDa subunit family.</text>
</comment>
<dbReference type="GO" id="GO:0008250">
    <property type="term" value="C:oligosaccharyltransferase complex"/>
    <property type="evidence" value="ECO:0007669"/>
    <property type="project" value="TreeGrafter"/>
</dbReference>
<evidence type="ECO:0000256" key="4">
    <source>
        <dbReference type="ARBA" id="ARBA00022692"/>
    </source>
</evidence>
<dbReference type="InterPro" id="IPR055459">
    <property type="entry name" value="OST48_MD"/>
</dbReference>